<dbReference type="Proteomes" id="UP001162992">
    <property type="component" value="Chromosome 14"/>
</dbReference>
<organism evidence="1 2">
    <name type="scientific">Diphasiastrum complanatum</name>
    <name type="common">Issler's clubmoss</name>
    <name type="synonym">Lycopodium complanatum</name>
    <dbReference type="NCBI Taxonomy" id="34168"/>
    <lineage>
        <taxon>Eukaryota</taxon>
        <taxon>Viridiplantae</taxon>
        <taxon>Streptophyta</taxon>
        <taxon>Embryophyta</taxon>
        <taxon>Tracheophyta</taxon>
        <taxon>Lycopodiopsida</taxon>
        <taxon>Lycopodiales</taxon>
        <taxon>Lycopodiaceae</taxon>
        <taxon>Lycopodioideae</taxon>
        <taxon>Diphasiastrum</taxon>
    </lineage>
</organism>
<accession>A0ACC2BQ36</accession>
<reference evidence="2" key="1">
    <citation type="journal article" date="2024" name="Proc. Natl. Acad. Sci. U.S.A.">
        <title>Extraordinary preservation of gene collinearity over three hundred million years revealed in homosporous lycophytes.</title>
        <authorList>
            <person name="Li C."/>
            <person name="Wickell D."/>
            <person name="Kuo L.Y."/>
            <person name="Chen X."/>
            <person name="Nie B."/>
            <person name="Liao X."/>
            <person name="Peng D."/>
            <person name="Ji J."/>
            <person name="Jenkins J."/>
            <person name="Williams M."/>
            <person name="Shu S."/>
            <person name="Plott C."/>
            <person name="Barry K."/>
            <person name="Rajasekar S."/>
            <person name="Grimwood J."/>
            <person name="Han X."/>
            <person name="Sun S."/>
            <person name="Hou Z."/>
            <person name="He W."/>
            <person name="Dai G."/>
            <person name="Sun C."/>
            <person name="Schmutz J."/>
            <person name="Leebens-Mack J.H."/>
            <person name="Li F.W."/>
            <person name="Wang L."/>
        </authorList>
    </citation>
    <scope>NUCLEOTIDE SEQUENCE [LARGE SCALE GENOMIC DNA]</scope>
    <source>
        <strain evidence="2">cv. PW_Plant_1</strain>
    </source>
</reference>
<keyword evidence="2" id="KW-1185">Reference proteome</keyword>
<sequence>MYYVTFSYKYFCGAASSSSCCSPSPSPSSYHFHSISIDARSVRPVQKRVNMSTGNGKDDKAKKNKDETIAKAAGAVIASGIAWSLFKSFQPKKTLECSEAVTDSPVPDLEPHVQGEKEESSIKDDSITTNYLRKKPSQKFRSKQTYDINKGDTLFSLSRRYGVSIQDLKEANGIVGDNIRAGDTLIIPK</sequence>
<gene>
    <name evidence="1" type="ORF">O6H91_14G051500</name>
</gene>
<dbReference type="EMBL" id="CM055105">
    <property type="protein sequence ID" value="KAJ7531624.1"/>
    <property type="molecule type" value="Genomic_DNA"/>
</dbReference>
<name>A0ACC2BQ36_DIPCM</name>
<evidence type="ECO:0000313" key="1">
    <source>
        <dbReference type="EMBL" id="KAJ7531624.1"/>
    </source>
</evidence>
<evidence type="ECO:0000313" key="2">
    <source>
        <dbReference type="Proteomes" id="UP001162992"/>
    </source>
</evidence>
<proteinExistence type="predicted"/>
<comment type="caution">
    <text evidence="1">The sequence shown here is derived from an EMBL/GenBank/DDBJ whole genome shotgun (WGS) entry which is preliminary data.</text>
</comment>
<protein>
    <submittedName>
        <fullName evidence="1">Uncharacterized protein</fullName>
    </submittedName>
</protein>